<protein>
    <submittedName>
        <fullName evidence="1">Uncharacterized protein</fullName>
    </submittedName>
</protein>
<reference evidence="1" key="1">
    <citation type="submission" date="2020-08" db="EMBL/GenBank/DDBJ databases">
        <title>Genome sequencing and assembly of the red palm weevil Rhynchophorus ferrugineus.</title>
        <authorList>
            <person name="Dias G.B."/>
            <person name="Bergman C.M."/>
            <person name="Manee M."/>
        </authorList>
    </citation>
    <scope>NUCLEOTIDE SEQUENCE</scope>
    <source>
        <strain evidence="1">AA-2017</strain>
        <tissue evidence="1">Whole larva</tissue>
    </source>
</reference>
<organism evidence="1 2">
    <name type="scientific">Rhynchophorus ferrugineus</name>
    <name type="common">Red palm weevil</name>
    <name type="synonym">Curculio ferrugineus</name>
    <dbReference type="NCBI Taxonomy" id="354439"/>
    <lineage>
        <taxon>Eukaryota</taxon>
        <taxon>Metazoa</taxon>
        <taxon>Ecdysozoa</taxon>
        <taxon>Arthropoda</taxon>
        <taxon>Hexapoda</taxon>
        <taxon>Insecta</taxon>
        <taxon>Pterygota</taxon>
        <taxon>Neoptera</taxon>
        <taxon>Endopterygota</taxon>
        <taxon>Coleoptera</taxon>
        <taxon>Polyphaga</taxon>
        <taxon>Cucujiformia</taxon>
        <taxon>Curculionidae</taxon>
        <taxon>Dryophthorinae</taxon>
        <taxon>Rhynchophorus</taxon>
    </lineage>
</organism>
<gene>
    <name evidence="1" type="ORF">GWI33_009393</name>
</gene>
<keyword evidence="2" id="KW-1185">Reference proteome</keyword>
<comment type="caution">
    <text evidence="1">The sequence shown here is derived from an EMBL/GenBank/DDBJ whole genome shotgun (WGS) entry which is preliminary data.</text>
</comment>
<dbReference type="Proteomes" id="UP000625711">
    <property type="component" value="Unassembled WGS sequence"/>
</dbReference>
<dbReference type="EMBL" id="JAACXV010003894">
    <property type="protein sequence ID" value="KAF7277155.1"/>
    <property type="molecule type" value="Genomic_DNA"/>
</dbReference>
<evidence type="ECO:0000313" key="2">
    <source>
        <dbReference type="Proteomes" id="UP000625711"/>
    </source>
</evidence>
<feature type="non-terminal residue" evidence="1">
    <location>
        <position position="1"/>
    </location>
</feature>
<evidence type="ECO:0000313" key="1">
    <source>
        <dbReference type="EMBL" id="KAF7277155.1"/>
    </source>
</evidence>
<accession>A0A834MES5</accession>
<name>A0A834MES5_RHYFE</name>
<proteinExistence type="predicted"/>
<sequence>VNITVPFFCLPEKTFAHPIMLMFGLTRCDAANSFLVAPNVSYPSFLRIYCRCCGFKGADDTFYGFSLTFEQTLMFSRPSVLNGISRYLYGSVLLRVGMGA</sequence>
<dbReference type="AlphaFoldDB" id="A0A834MES5"/>